<comment type="caution">
    <text evidence="7">The sequence shown here is derived from an EMBL/GenBank/DDBJ whole genome shotgun (WGS) entry which is preliminary data.</text>
</comment>
<dbReference type="GO" id="GO:0016787">
    <property type="term" value="F:hydrolase activity"/>
    <property type="evidence" value="ECO:0007669"/>
    <property type="project" value="UniProtKB-KW"/>
</dbReference>
<evidence type="ECO:0000256" key="2">
    <source>
        <dbReference type="ARBA" id="ARBA00022759"/>
    </source>
</evidence>
<keyword evidence="5" id="KW-0732">Signal</keyword>
<evidence type="ECO:0000313" key="8">
    <source>
        <dbReference type="Proteomes" id="UP000651050"/>
    </source>
</evidence>
<dbReference type="PROSITE" id="PS50830">
    <property type="entry name" value="TNASE_3"/>
    <property type="match status" value="1"/>
</dbReference>
<dbReference type="Pfam" id="PF00565">
    <property type="entry name" value="SNase"/>
    <property type="match status" value="1"/>
</dbReference>
<evidence type="ECO:0000256" key="3">
    <source>
        <dbReference type="ARBA" id="ARBA00022801"/>
    </source>
</evidence>
<feature type="region of interest" description="Disordered" evidence="4">
    <location>
        <begin position="136"/>
        <end position="160"/>
    </location>
</feature>
<dbReference type="RefSeq" id="WP_196987083.1">
    <property type="nucleotide sequence ID" value="NZ_JADWYS010000001.1"/>
</dbReference>
<keyword evidence="3" id="KW-0378">Hydrolase</keyword>
<dbReference type="InterPro" id="IPR035437">
    <property type="entry name" value="SNase_OB-fold_sf"/>
</dbReference>
<keyword evidence="2" id="KW-0255">Endonuclease</keyword>
<feature type="domain" description="TNase-like" evidence="6">
    <location>
        <begin position="22"/>
        <end position="144"/>
    </location>
</feature>
<sequence>MFARALLTALALFGLISGAQARSLTGVVTHVTDGDTIWVRPVGADSAVAVRLQGLDAPEICQAFGVQARDALAAHVLHQRVSVSVKARDVYHRTVGRVALQGDDLGAWLVVRGYAWSSHYRRRAGPYAQQEAQARGARRGLWASPATDPKAFRKRHGSCR</sequence>
<dbReference type="Proteomes" id="UP000651050">
    <property type="component" value="Unassembled WGS sequence"/>
</dbReference>
<dbReference type="EMBL" id="JADWYS010000001">
    <property type="protein sequence ID" value="MBG9389277.1"/>
    <property type="molecule type" value="Genomic_DNA"/>
</dbReference>
<dbReference type="SMART" id="SM00318">
    <property type="entry name" value="SNc"/>
    <property type="match status" value="1"/>
</dbReference>
<accession>A0A931H6C1</accession>
<evidence type="ECO:0000256" key="5">
    <source>
        <dbReference type="SAM" id="SignalP"/>
    </source>
</evidence>
<keyword evidence="8" id="KW-1185">Reference proteome</keyword>
<protein>
    <submittedName>
        <fullName evidence="7">Thermonuclease family protein</fullName>
    </submittedName>
</protein>
<reference evidence="7" key="1">
    <citation type="submission" date="2020-11" db="EMBL/GenBank/DDBJ databases">
        <title>Bacterial whole genome sequence for Caenimonas sp. DR4.4.</title>
        <authorList>
            <person name="Le V."/>
            <person name="Ko S.-R."/>
            <person name="Ahn C.-Y."/>
            <person name="Oh H.-M."/>
        </authorList>
    </citation>
    <scope>NUCLEOTIDE SEQUENCE</scope>
    <source>
        <strain evidence="7">DR4.4</strain>
    </source>
</reference>
<evidence type="ECO:0000259" key="6">
    <source>
        <dbReference type="PROSITE" id="PS50830"/>
    </source>
</evidence>
<gene>
    <name evidence="7" type="ORF">I5803_14670</name>
</gene>
<evidence type="ECO:0000256" key="1">
    <source>
        <dbReference type="ARBA" id="ARBA00022722"/>
    </source>
</evidence>
<dbReference type="AlphaFoldDB" id="A0A931H6C1"/>
<dbReference type="SUPFAM" id="SSF50199">
    <property type="entry name" value="Staphylococcal nuclease"/>
    <property type="match status" value="1"/>
</dbReference>
<proteinExistence type="predicted"/>
<dbReference type="PANTHER" id="PTHR12302">
    <property type="entry name" value="EBNA2 BINDING PROTEIN P100"/>
    <property type="match status" value="1"/>
</dbReference>
<name>A0A931H6C1_9BURK</name>
<dbReference type="Gene3D" id="2.40.50.90">
    <property type="match status" value="1"/>
</dbReference>
<dbReference type="InterPro" id="IPR016071">
    <property type="entry name" value="Staphylococal_nuclease_OB-fold"/>
</dbReference>
<dbReference type="PANTHER" id="PTHR12302:SF3">
    <property type="entry name" value="SERINE_THREONINE-PROTEIN KINASE 31"/>
    <property type="match status" value="1"/>
</dbReference>
<evidence type="ECO:0000313" key="7">
    <source>
        <dbReference type="EMBL" id="MBG9389277.1"/>
    </source>
</evidence>
<organism evidence="7 8">
    <name type="scientific">Caenimonas aquaedulcis</name>
    <dbReference type="NCBI Taxonomy" id="2793270"/>
    <lineage>
        <taxon>Bacteria</taxon>
        <taxon>Pseudomonadati</taxon>
        <taxon>Pseudomonadota</taxon>
        <taxon>Betaproteobacteria</taxon>
        <taxon>Burkholderiales</taxon>
        <taxon>Comamonadaceae</taxon>
        <taxon>Caenimonas</taxon>
    </lineage>
</organism>
<dbReference type="GO" id="GO:0004519">
    <property type="term" value="F:endonuclease activity"/>
    <property type="evidence" value="ECO:0007669"/>
    <property type="project" value="UniProtKB-KW"/>
</dbReference>
<keyword evidence="1" id="KW-0540">Nuclease</keyword>
<feature type="signal peptide" evidence="5">
    <location>
        <begin position="1"/>
        <end position="21"/>
    </location>
</feature>
<evidence type="ECO:0000256" key="4">
    <source>
        <dbReference type="SAM" id="MobiDB-lite"/>
    </source>
</evidence>
<feature type="chain" id="PRO_5037046362" evidence="5">
    <location>
        <begin position="22"/>
        <end position="160"/>
    </location>
</feature>